<evidence type="ECO:0000256" key="2">
    <source>
        <dbReference type="ARBA" id="ARBA00022723"/>
    </source>
</evidence>
<dbReference type="SUPFAM" id="SSF51316">
    <property type="entry name" value="Mss4-like"/>
    <property type="match status" value="1"/>
</dbReference>
<evidence type="ECO:0000256" key="3">
    <source>
        <dbReference type="ARBA" id="ARBA00022833"/>
    </source>
</evidence>
<dbReference type="PANTHER" id="PTHR33337">
    <property type="entry name" value="GFA DOMAIN-CONTAINING PROTEIN"/>
    <property type="match status" value="1"/>
</dbReference>
<comment type="similarity">
    <text evidence="1">Belongs to the Gfa family.</text>
</comment>
<dbReference type="GO" id="GO:0046872">
    <property type="term" value="F:metal ion binding"/>
    <property type="evidence" value="ECO:0007669"/>
    <property type="project" value="UniProtKB-KW"/>
</dbReference>
<dbReference type="AlphaFoldDB" id="A0A1Y1UHY7"/>
<feature type="domain" description="CENP-V/GFA" evidence="5">
    <location>
        <begin position="7"/>
        <end position="117"/>
    </location>
</feature>
<name>A0A1Y1UHY7_9TREE</name>
<dbReference type="PANTHER" id="PTHR33337:SF40">
    <property type="entry name" value="CENP-V_GFA DOMAIN-CONTAINING PROTEIN-RELATED"/>
    <property type="match status" value="1"/>
</dbReference>
<dbReference type="GO" id="GO:0016846">
    <property type="term" value="F:carbon-sulfur lyase activity"/>
    <property type="evidence" value="ECO:0007669"/>
    <property type="project" value="InterPro"/>
</dbReference>
<evidence type="ECO:0000259" key="5">
    <source>
        <dbReference type="PROSITE" id="PS51891"/>
    </source>
</evidence>
<dbReference type="EMBL" id="NBSH01000006">
    <property type="protein sequence ID" value="ORX37094.1"/>
    <property type="molecule type" value="Genomic_DNA"/>
</dbReference>
<dbReference type="GeneID" id="33554552"/>
<evidence type="ECO:0000313" key="6">
    <source>
        <dbReference type="EMBL" id="ORX37094.1"/>
    </source>
</evidence>
<proteinExistence type="inferred from homology"/>
<dbReference type="PROSITE" id="PS51891">
    <property type="entry name" value="CENP_V_GFA"/>
    <property type="match status" value="1"/>
</dbReference>
<dbReference type="InterPro" id="IPR006913">
    <property type="entry name" value="CENP-V/GFA"/>
</dbReference>
<evidence type="ECO:0000256" key="4">
    <source>
        <dbReference type="ARBA" id="ARBA00023239"/>
    </source>
</evidence>
<dbReference type="OrthoDB" id="9985472at2759"/>
<protein>
    <recommendedName>
        <fullName evidence="5">CENP-V/GFA domain-containing protein</fullName>
    </recommendedName>
</protein>
<dbReference type="Pfam" id="PF04828">
    <property type="entry name" value="GFA"/>
    <property type="match status" value="1"/>
</dbReference>
<keyword evidence="2" id="KW-0479">Metal-binding</keyword>
<sequence>MSGAQFVEGRCNCGAYTIKTRLPERMNICHCIDCRRWAGAFYSAHIFTQEGEYTFTGPEPRTHTVKGQDGMDMQRAWCDTCGWIDDSNNGQLLSVKFSPACRAIPMSPGSLVMQNTI</sequence>
<dbReference type="Gene3D" id="3.90.1590.10">
    <property type="entry name" value="glutathione-dependent formaldehyde- activating enzyme (gfa)"/>
    <property type="match status" value="1"/>
</dbReference>
<organism evidence="6 7">
    <name type="scientific">Kockovaella imperatae</name>
    <dbReference type="NCBI Taxonomy" id="4999"/>
    <lineage>
        <taxon>Eukaryota</taxon>
        <taxon>Fungi</taxon>
        <taxon>Dikarya</taxon>
        <taxon>Basidiomycota</taxon>
        <taxon>Agaricomycotina</taxon>
        <taxon>Tremellomycetes</taxon>
        <taxon>Tremellales</taxon>
        <taxon>Cuniculitremaceae</taxon>
        <taxon>Kockovaella</taxon>
    </lineage>
</organism>
<accession>A0A1Y1UHY7</accession>
<dbReference type="InParanoid" id="A0A1Y1UHY7"/>
<dbReference type="RefSeq" id="XP_021871132.1">
    <property type="nucleotide sequence ID" value="XM_022012744.1"/>
</dbReference>
<keyword evidence="7" id="KW-1185">Reference proteome</keyword>
<keyword evidence="4" id="KW-0456">Lyase</keyword>
<evidence type="ECO:0000313" key="7">
    <source>
        <dbReference type="Proteomes" id="UP000193218"/>
    </source>
</evidence>
<dbReference type="Proteomes" id="UP000193218">
    <property type="component" value="Unassembled WGS sequence"/>
</dbReference>
<keyword evidence="3" id="KW-0862">Zinc</keyword>
<reference evidence="6 7" key="1">
    <citation type="submission" date="2017-03" db="EMBL/GenBank/DDBJ databases">
        <title>Widespread Adenine N6-methylation of Active Genes in Fungi.</title>
        <authorList>
            <consortium name="DOE Joint Genome Institute"/>
            <person name="Mondo S.J."/>
            <person name="Dannebaum R.O."/>
            <person name="Kuo R.C."/>
            <person name="Louie K.B."/>
            <person name="Bewick A.J."/>
            <person name="Labutti K."/>
            <person name="Haridas S."/>
            <person name="Kuo A."/>
            <person name="Salamov A."/>
            <person name="Ahrendt S.R."/>
            <person name="Lau R."/>
            <person name="Bowen B.P."/>
            <person name="Lipzen A."/>
            <person name="Sullivan W."/>
            <person name="Andreopoulos W.B."/>
            <person name="Clum A."/>
            <person name="Lindquist E."/>
            <person name="Daum C."/>
            <person name="Northen T.R."/>
            <person name="Ramamoorthy G."/>
            <person name="Schmitz R.J."/>
            <person name="Gryganskyi A."/>
            <person name="Culley D."/>
            <person name="Magnuson J."/>
            <person name="James T.Y."/>
            <person name="O'Malley M.A."/>
            <person name="Stajich J.E."/>
            <person name="Spatafora J.W."/>
            <person name="Visel A."/>
            <person name="Grigoriev I.V."/>
        </authorList>
    </citation>
    <scope>NUCLEOTIDE SEQUENCE [LARGE SCALE GENOMIC DNA]</scope>
    <source>
        <strain evidence="6 7">NRRL Y-17943</strain>
    </source>
</reference>
<gene>
    <name evidence="6" type="ORF">BD324DRAFT_425128</name>
</gene>
<comment type="caution">
    <text evidence="6">The sequence shown here is derived from an EMBL/GenBank/DDBJ whole genome shotgun (WGS) entry which is preliminary data.</text>
</comment>
<dbReference type="InterPro" id="IPR011057">
    <property type="entry name" value="Mss4-like_sf"/>
</dbReference>
<evidence type="ECO:0000256" key="1">
    <source>
        <dbReference type="ARBA" id="ARBA00005495"/>
    </source>
</evidence>